<name>A0A7C4NM71_9CREN</name>
<evidence type="ECO:0000313" key="2">
    <source>
        <dbReference type="EMBL" id="HGQ35236.1"/>
    </source>
</evidence>
<dbReference type="EMBL" id="DTBD01000078">
    <property type="protein sequence ID" value="HGQ65229.1"/>
    <property type="molecule type" value="Genomic_DNA"/>
</dbReference>
<feature type="transmembrane region" description="Helical" evidence="1">
    <location>
        <begin position="63"/>
        <end position="85"/>
    </location>
</feature>
<feature type="transmembrane region" description="Helical" evidence="1">
    <location>
        <begin position="541"/>
        <end position="561"/>
    </location>
</feature>
<dbReference type="EMBL" id="DTCK01000008">
    <property type="protein sequence ID" value="HGQ35236.1"/>
    <property type="molecule type" value="Genomic_DNA"/>
</dbReference>
<evidence type="ECO:0000256" key="1">
    <source>
        <dbReference type="SAM" id="Phobius"/>
    </source>
</evidence>
<evidence type="ECO:0000313" key="3">
    <source>
        <dbReference type="EMBL" id="HGQ65229.1"/>
    </source>
</evidence>
<gene>
    <name evidence="3" type="ORF">ENU08_08305</name>
    <name evidence="2" type="ORF">ENU41_00960</name>
</gene>
<comment type="caution">
    <text evidence="3">The sequence shown here is derived from an EMBL/GenBank/DDBJ whole genome shotgun (WGS) entry which is preliminary data.</text>
</comment>
<feature type="transmembrane region" description="Helical" evidence="1">
    <location>
        <begin position="364"/>
        <end position="387"/>
    </location>
</feature>
<feature type="transmembrane region" description="Helical" evidence="1">
    <location>
        <begin position="477"/>
        <end position="496"/>
    </location>
</feature>
<proteinExistence type="predicted"/>
<keyword evidence="1" id="KW-0812">Transmembrane</keyword>
<feature type="transmembrane region" description="Helical" evidence="1">
    <location>
        <begin position="166"/>
        <end position="185"/>
    </location>
</feature>
<feature type="transmembrane region" description="Helical" evidence="1">
    <location>
        <begin position="197"/>
        <end position="222"/>
    </location>
</feature>
<feature type="transmembrane region" description="Helical" evidence="1">
    <location>
        <begin position="263"/>
        <end position="287"/>
    </location>
</feature>
<feature type="transmembrane region" description="Helical" evidence="1">
    <location>
        <begin position="34"/>
        <end position="51"/>
    </location>
</feature>
<accession>A0A7C4NM71</accession>
<organism evidence="3">
    <name type="scientific">Ignisphaera aggregans</name>
    <dbReference type="NCBI Taxonomy" id="334771"/>
    <lineage>
        <taxon>Archaea</taxon>
        <taxon>Thermoproteota</taxon>
        <taxon>Thermoprotei</taxon>
        <taxon>Desulfurococcales</taxon>
        <taxon>Desulfurococcaceae</taxon>
        <taxon>Ignisphaera</taxon>
    </lineage>
</organism>
<feature type="transmembrane region" description="Helical" evidence="1">
    <location>
        <begin position="308"/>
        <end position="327"/>
    </location>
</feature>
<protein>
    <submittedName>
        <fullName evidence="3">Uncharacterized protein</fullName>
    </submittedName>
</protein>
<keyword evidence="1" id="KW-1133">Transmembrane helix</keyword>
<dbReference type="AlphaFoldDB" id="A0A7C4NM71"/>
<feature type="transmembrane region" description="Helical" evidence="1">
    <location>
        <begin position="333"/>
        <end position="352"/>
    </location>
</feature>
<feature type="transmembrane region" description="Helical" evidence="1">
    <location>
        <begin position="229"/>
        <end position="251"/>
    </location>
</feature>
<feature type="transmembrane region" description="Helical" evidence="1">
    <location>
        <begin position="503"/>
        <end position="525"/>
    </location>
</feature>
<keyword evidence="1" id="KW-0472">Membrane</keyword>
<feature type="transmembrane region" description="Helical" evidence="1">
    <location>
        <begin position="116"/>
        <end position="136"/>
    </location>
</feature>
<feature type="transmembrane region" description="Helical" evidence="1">
    <location>
        <begin position="420"/>
        <end position="443"/>
    </location>
</feature>
<reference evidence="3" key="1">
    <citation type="journal article" date="2020" name="mSystems">
        <title>Genome- and Community-Level Interaction Insights into Carbon Utilization and Element Cycling Functions of Hydrothermarchaeota in Hydrothermal Sediment.</title>
        <authorList>
            <person name="Zhou Z."/>
            <person name="Liu Y."/>
            <person name="Xu W."/>
            <person name="Pan J."/>
            <person name="Luo Z.H."/>
            <person name="Li M."/>
        </authorList>
    </citation>
    <scope>NUCLEOTIDE SEQUENCE [LARGE SCALE GENOMIC DNA]</scope>
    <source>
        <strain evidence="3">SpSt-637</strain>
        <strain evidence="2">SpSt-667</strain>
    </source>
</reference>
<sequence length="566" mass="62640">MRKSILIGLIIGLLVGFIDSYSYAISGYTTAEISLIIIPFLIVMIFKFLRIKYSSEDIAISTSLAYGICVTTTLTSGMYITFGFLNYTSKKLRAYGLTVSVPNYFFSGDFPDYTAIPIYVSLALISFGGALIAFSFRSHFIERERLKFPIGFASAMLTKLFDKTVISYKSILLMLFAGFILQLLTMYNEVFLDLTPALSSVLPGMVLALSFWPIMVGLLFIIPLEPLKMISLGSISTYLLFVPLAIALFNIKVIPALNFSDALFSYSTIVVGILVGVVLMTLVFYLVTYAKMLTTSITMIFRLKMERTAFALGTSLLVMLGYIVVLVSGFHSIVFHLIPIIILHVILTIVNLRTVGEAGVGSQALLPLVTLYLYLMGVKDISTYAVLDPYTGIPMPQVVGGSVMNLLRFSRFFKYNIVKIVLYFGLGIFIGSFATYMCGNILVHTYGFNSPHMPLTRWIPTVIWMATIYSGKLELTPFITILLGLAIGLLLVILNLRRALPLFPFVVGMTLPPDIGIVSLVVFLIKRMLVQLGVETHEKCIVFSTLFIVGCGLAIVLNTLIKLITM</sequence>